<organism evidence="1 2">
    <name type="scientific">Metabacillus litoralis</name>
    <dbReference type="NCBI Taxonomy" id="152268"/>
    <lineage>
        <taxon>Bacteria</taxon>
        <taxon>Bacillati</taxon>
        <taxon>Bacillota</taxon>
        <taxon>Bacilli</taxon>
        <taxon>Bacillales</taxon>
        <taxon>Bacillaceae</taxon>
        <taxon>Metabacillus</taxon>
    </lineage>
</organism>
<evidence type="ECO:0000313" key="2">
    <source>
        <dbReference type="Proteomes" id="UP000321363"/>
    </source>
</evidence>
<dbReference type="OrthoDB" id="9802264at2"/>
<keyword evidence="2" id="KW-1185">Reference proteome</keyword>
<proteinExistence type="predicted"/>
<comment type="caution">
    <text evidence="1">The sequence shown here is derived from an EMBL/GenBank/DDBJ whole genome shotgun (WGS) entry which is preliminary data.</text>
</comment>
<accession>A0A5C6WA70</accession>
<gene>
    <name evidence="1" type="ORF">FS935_00835</name>
</gene>
<dbReference type="AlphaFoldDB" id="A0A5C6WA70"/>
<protein>
    <submittedName>
        <fullName evidence="1">Uncharacterized protein</fullName>
    </submittedName>
</protein>
<sequence length="68" mass="7764">MRLIEKLSKDIFNGTESVADTLIAGCAYICDRVIIFKEGSIEEIVKIEHLKNVKSFYARKLLQSLITF</sequence>
<dbReference type="Proteomes" id="UP000321363">
    <property type="component" value="Unassembled WGS sequence"/>
</dbReference>
<name>A0A5C6WA70_9BACI</name>
<dbReference type="EMBL" id="VOQF01000001">
    <property type="protein sequence ID" value="TXC92779.1"/>
    <property type="molecule type" value="Genomic_DNA"/>
</dbReference>
<evidence type="ECO:0000313" key="1">
    <source>
        <dbReference type="EMBL" id="TXC92779.1"/>
    </source>
</evidence>
<dbReference type="RefSeq" id="WP_158638482.1">
    <property type="nucleotide sequence ID" value="NZ_VOQF01000001.1"/>
</dbReference>
<reference evidence="1 2" key="1">
    <citation type="journal article" date="2005" name="Int. J. Syst. Evol. Microbiol.">
        <title>Bacillus litoralis sp. nov., isolated from a tidal flat of the Yellow Sea in Korea.</title>
        <authorList>
            <person name="Yoon J.H."/>
            <person name="Oh T.K."/>
        </authorList>
    </citation>
    <scope>NUCLEOTIDE SEQUENCE [LARGE SCALE GENOMIC DNA]</scope>
    <source>
        <strain evidence="1 2">SW-211</strain>
    </source>
</reference>